<dbReference type="EMBL" id="GBXM01009818">
    <property type="protein sequence ID" value="JAH98759.1"/>
    <property type="molecule type" value="Transcribed_RNA"/>
</dbReference>
<reference evidence="1" key="1">
    <citation type="submission" date="2014-11" db="EMBL/GenBank/DDBJ databases">
        <authorList>
            <person name="Amaro Gonzalez C."/>
        </authorList>
    </citation>
    <scope>NUCLEOTIDE SEQUENCE</scope>
</reference>
<name>A0A0E9X842_ANGAN</name>
<accession>A0A0E9X842</accession>
<reference evidence="1" key="2">
    <citation type="journal article" date="2015" name="Fish Shellfish Immunol.">
        <title>Early steps in the European eel (Anguilla anguilla)-Vibrio vulnificus interaction in the gills: Role of the RtxA13 toxin.</title>
        <authorList>
            <person name="Callol A."/>
            <person name="Pajuelo D."/>
            <person name="Ebbesson L."/>
            <person name="Teles M."/>
            <person name="MacKenzie S."/>
            <person name="Amaro C."/>
        </authorList>
    </citation>
    <scope>NUCLEOTIDE SEQUENCE</scope>
</reference>
<sequence>MFLPLSNLNHWPFLLCNH</sequence>
<protein>
    <submittedName>
        <fullName evidence="1">Uncharacterized protein</fullName>
    </submittedName>
</protein>
<organism evidence="1">
    <name type="scientific">Anguilla anguilla</name>
    <name type="common">European freshwater eel</name>
    <name type="synonym">Muraena anguilla</name>
    <dbReference type="NCBI Taxonomy" id="7936"/>
    <lineage>
        <taxon>Eukaryota</taxon>
        <taxon>Metazoa</taxon>
        <taxon>Chordata</taxon>
        <taxon>Craniata</taxon>
        <taxon>Vertebrata</taxon>
        <taxon>Euteleostomi</taxon>
        <taxon>Actinopterygii</taxon>
        <taxon>Neopterygii</taxon>
        <taxon>Teleostei</taxon>
        <taxon>Anguilliformes</taxon>
        <taxon>Anguillidae</taxon>
        <taxon>Anguilla</taxon>
    </lineage>
</organism>
<dbReference type="AlphaFoldDB" id="A0A0E9X842"/>
<proteinExistence type="predicted"/>
<evidence type="ECO:0000313" key="1">
    <source>
        <dbReference type="EMBL" id="JAH98759.1"/>
    </source>
</evidence>